<gene>
    <name evidence="2" type="ORF">NEUTE1DRAFT_73706</name>
</gene>
<protein>
    <submittedName>
        <fullName evidence="2">Uncharacterized protein</fullName>
    </submittedName>
</protein>
<dbReference type="AlphaFoldDB" id="F8N293"/>
<evidence type="ECO:0000313" key="2">
    <source>
        <dbReference type="EMBL" id="EGO53264.1"/>
    </source>
</evidence>
<feature type="region of interest" description="Disordered" evidence="1">
    <location>
        <begin position="1"/>
        <end position="27"/>
    </location>
</feature>
<name>F8N293_NEUT8</name>
<evidence type="ECO:0000256" key="1">
    <source>
        <dbReference type="SAM" id="MobiDB-lite"/>
    </source>
</evidence>
<accession>F8N293</accession>
<sequence length="121" mass="13550">MSRKNSNVQGTSERPCSSANGEDRTASYWPSVNTRLGWRKCRTRKVKCTHFDDTELEANYQASKQTQHEPFVNEKIGKASETDCWALHRLSDPTLPDLTLMYPTLTDSTLTVTTAAAMPAP</sequence>
<dbReference type="KEGG" id="nte:NEUTE1DRAFT73706"/>
<organism evidence="2 3">
    <name type="scientific">Neurospora tetrasperma (strain FGSC 2508 / ATCC MYA-4615 / P0657)</name>
    <dbReference type="NCBI Taxonomy" id="510951"/>
    <lineage>
        <taxon>Eukaryota</taxon>
        <taxon>Fungi</taxon>
        <taxon>Dikarya</taxon>
        <taxon>Ascomycota</taxon>
        <taxon>Pezizomycotina</taxon>
        <taxon>Sordariomycetes</taxon>
        <taxon>Sordariomycetidae</taxon>
        <taxon>Sordariales</taxon>
        <taxon>Sordariaceae</taxon>
        <taxon>Neurospora</taxon>
    </lineage>
</organism>
<dbReference type="EMBL" id="GL891382">
    <property type="protein sequence ID" value="EGO53264.1"/>
    <property type="molecule type" value="Genomic_DNA"/>
</dbReference>
<feature type="compositionally biased region" description="Polar residues" evidence="1">
    <location>
        <begin position="1"/>
        <end position="20"/>
    </location>
</feature>
<keyword evidence="3" id="KW-1185">Reference proteome</keyword>
<dbReference type="VEuPathDB" id="FungiDB:NEUTE1DRAFT_73706"/>
<evidence type="ECO:0000313" key="3">
    <source>
        <dbReference type="Proteomes" id="UP000008065"/>
    </source>
</evidence>
<dbReference type="RefSeq" id="XP_009856882.1">
    <property type="nucleotide sequence ID" value="XM_009858580.1"/>
</dbReference>
<dbReference type="GeneID" id="20829675"/>
<dbReference type="OrthoDB" id="5048340at2759"/>
<proteinExistence type="predicted"/>
<dbReference type="HOGENOM" id="CLU_2223971_0_0_1"/>
<dbReference type="Proteomes" id="UP000008065">
    <property type="component" value="Unassembled WGS sequence"/>
</dbReference>
<reference evidence="3" key="1">
    <citation type="journal article" date="2011" name="Genetics">
        <title>Massive changes in genome architecture accompany the transition to self-fertility in the filamentous fungus Neurospora tetrasperma.</title>
        <authorList>
            <person name="Ellison C.E."/>
            <person name="Stajich J.E."/>
            <person name="Jacobson D.J."/>
            <person name="Natvig D.O."/>
            <person name="Lapidus A."/>
            <person name="Foster B."/>
            <person name="Aerts A."/>
            <person name="Riley R."/>
            <person name="Lindquist E.A."/>
            <person name="Grigoriev I.V."/>
            <person name="Taylor J.W."/>
        </authorList>
    </citation>
    <scope>NUCLEOTIDE SEQUENCE [LARGE SCALE GENOMIC DNA]</scope>
    <source>
        <strain evidence="3">FGSC 2508 / P0657</strain>
    </source>
</reference>